<keyword evidence="2" id="KW-1185">Reference proteome</keyword>
<proteinExistence type="predicted"/>
<dbReference type="Proteomes" id="UP001457898">
    <property type="component" value="Unassembled WGS sequence"/>
</dbReference>
<dbReference type="EMBL" id="JBBMFP010000028">
    <property type="protein sequence ID" value="MEQ2433804.1"/>
    <property type="molecule type" value="Genomic_DNA"/>
</dbReference>
<sequence length="92" mass="10665">MFFLTWDVGHSHVDSKEYESFILEHEKKLVHFHMHDAAGNKIHLALGTGEIDLKEKFEIAGKRNCRCVLETKTVQALRESVAWLQENGIMDR</sequence>
<comment type="caution">
    <text evidence="1">The sequence shown here is derived from an EMBL/GenBank/DDBJ whole genome shotgun (WGS) entry which is preliminary data.</text>
</comment>
<organism evidence="1 2">
    <name type="scientific">Blautia caccae</name>
    <dbReference type="NCBI Taxonomy" id="3133175"/>
    <lineage>
        <taxon>Bacteria</taxon>
        <taxon>Bacillati</taxon>
        <taxon>Bacillota</taxon>
        <taxon>Clostridia</taxon>
        <taxon>Lachnospirales</taxon>
        <taxon>Lachnospiraceae</taxon>
        <taxon>Blautia</taxon>
    </lineage>
</organism>
<dbReference type="Gene3D" id="3.20.20.150">
    <property type="entry name" value="Divalent-metal-dependent TIM barrel enzymes"/>
    <property type="match status" value="1"/>
</dbReference>
<evidence type="ECO:0008006" key="3">
    <source>
        <dbReference type="Google" id="ProtNLM"/>
    </source>
</evidence>
<protein>
    <recommendedName>
        <fullName evidence="3">Sugar phosphate isomerase/epimerase</fullName>
    </recommendedName>
</protein>
<gene>
    <name evidence="1" type="ORF">WMO65_22685</name>
</gene>
<evidence type="ECO:0000313" key="2">
    <source>
        <dbReference type="Proteomes" id="UP001457898"/>
    </source>
</evidence>
<dbReference type="InterPro" id="IPR036237">
    <property type="entry name" value="Xyl_isomerase-like_sf"/>
</dbReference>
<accession>A0ABV1DTT7</accession>
<dbReference type="SUPFAM" id="SSF51658">
    <property type="entry name" value="Xylose isomerase-like"/>
    <property type="match status" value="1"/>
</dbReference>
<dbReference type="RefSeq" id="WP_256157844.1">
    <property type="nucleotide sequence ID" value="NZ_JBBMFP010000028.1"/>
</dbReference>
<reference evidence="1 2" key="1">
    <citation type="submission" date="2024-03" db="EMBL/GenBank/DDBJ databases">
        <title>Human intestinal bacterial collection.</title>
        <authorList>
            <person name="Pauvert C."/>
            <person name="Hitch T.C.A."/>
            <person name="Clavel T."/>
        </authorList>
    </citation>
    <scope>NUCLEOTIDE SEQUENCE [LARGE SCALE GENOMIC DNA]</scope>
    <source>
        <strain evidence="1 2">CLA-SR-H028</strain>
    </source>
</reference>
<evidence type="ECO:0000313" key="1">
    <source>
        <dbReference type="EMBL" id="MEQ2433804.1"/>
    </source>
</evidence>
<name>A0ABV1DTT7_9FIRM</name>